<name>A0ABR4JN49_9EURO</name>
<keyword evidence="2" id="KW-1185">Reference proteome</keyword>
<evidence type="ECO:0000313" key="1">
    <source>
        <dbReference type="EMBL" id="KAL2840403.1"/>
    </source>
</evidence>
<dbReference type="Proteomes" id="UP001610446">
    <property type="component" value="Unassembled WGS sequence"/>
</dbReference>
<protein>
    <submittedName>
        <fullName evidence="1">Uncharacterized protein</fullName>
    </submittedName>
</protein>
<evidence type="ECO:0000313" key="2">
    <source>
        <dbReference type="Proteomes" id="UP001610446"/>
    </source>
</evidence>
<proteinExistence type="predicted"/>
<reference evidence="1 2" key="1">
    <citation type="submission" date="2024-07" db="EMBL/GenBank/DDBJ databases">
        <title>Section-level genome sequencing and comparative genomics of Aspergillus sections Usti and Cavernicolus.</title>
        <authorList>
            <consortium name="Lawrence Berkeley National Laboratory"/>
            <person name="Nybo J.L."/>
            <person name="Vesth T.C."/>
            <person name="Theobald S."/>
            <person name="Frisvad J.C."/>
            <person name="Larsen T.O."/>
            <person name="Kjaerboelling I."/>
            <person name="Rothschild-Mancinelli K."/>
            <person name="Lyhne E.K."/>
            <person name="Kogle M.E."/>
            <person name="Barry K."/>
            <person name="Clum A."/>
            <person name="Na H."/>
            <person name="Ledsgaard L."/>
            <person name="Lin J."/>
            <person name="Lipzen A."/>
            <person name="Kuo A."/>
            <person name="Riley R."/>
            <person name="Mondo S."/>
            <person name="Labutti K."/>
            <person name="Haridas S."/>
            <person name="Pangalinan J."/>
            <person name="Salamov A.A."/>
            <person name="Simmons B.A."/>
            <person name="Magnuson J.K."/>
            <person name="Chen J."/>
            <person name="Drula E."/>
            <person name="Henrissat B."/>
            <person name="Wiebenga A."/>
            <person name="Lubbers R.J."/>
            <person name="Gomes A.C."/>
            <person name="Makela M.R."/>
            <person name="Stajich J."/>
            <person name="Grigoriev I.V."/>
            <person name="Mortensen U.H."/>
            <person name="De Vries R.P."/>
            <person name="Baker S.E."/>
            <person name="Andersen M.R."/>
        </authorList>
    </citation>
    <scope>NUCLEOTIDE SEQUENCE [LARGE SCALE GENOMIC DNA]</scope>
    <source>
        <strain evidence="1 2">CBS 123904</strain>
    </source>
</reference>
<accession>A0ABR4JN49</accession>
<comment type="caution">
    <text evidence="1">The sequence shown here is derived from an EMBL/GenBank/DDBJ whole genome shotgun (WGS) entry which is preliminary data.</text>
</comment>
<organism evidence="1 2">
    <name type="scientific">Aspergillus pseudoustus</name>
    <dbReference type="NCBI Taxonomy" id="1810923"/>
    <lineage>
        <taxon>Eukaryota</taxon>
        <taxon>Fungi</taxon>
        <taxon>Dikarya</taxon>
        <taxon>Ascomycota</taxon>
        <taxon>Pezizomycotina</taxon>
        <taxon>Eurotiomycetes</taxon>
        <taxon>Eurotiomycetidae</taxon>
        <taxon>Eurotiales</taxon>
        <taxon>Aspergillaceae</taxon>
        <taxon>Aspergillus</taxon>
        <taxon>Aspergillus subgen. Nidulantes</taxon>
    </lineage>
</organism>
<dbReference type="EMBL" id="JBFXLU010000121">
    <property type="protein sequence ID" value="KAL2840403.1"/>
    <property type="molecule type" value="Genomic_DNA"/>
</dbReference>
<gene>
    <name evidence="1" type="ORF">BJY01DRAFT_250024</name>
</gene>
<sequence length="196" mass="22821">MTDRGHIWLLQSLRGLPEEHLWKLLLFAYVLRPRKNGFEISRRLLATRVVRFRTWTFALENSILMPDDILDYLDEKREEVGKSLQRVVMTPVFKFGQYECRKSKDFVFDYLQSLNDVGILPGSPRFEKKNYHQSLSAANNIARHVYANHDGCACAKHSGYKQRAELVTQLEKCFEKMGLCLECVEGVLYEGHPAHE</sequence>